<dbReference type="PANTHER" id="PTHR10887:SF530">
    <property type="entry name" value="SUPERFAMILY I DNA HELICASES"/>
    <property type="match status" value="1"/>
</dbReference>
<dbReference type="Gene3D" id="3.40.50.300">
    <property type="entry name" value="P-loop containing nucleotide triphosphate hydrolases"/>
    <property type="match status" value="3"/>
</dbReference>
<dbReference type="Proteomes" id="UP000244910">
    <property type="component" value="Chromosome"/>
</dbReference>
<dbReference type="FunFam" id="3.40.960.10:FF:000002">
    <property type="entry name" value="DNA helicase related protein"/>
    <property type="match status" value="1"/>
</dbReference>
<dbReference type="InterPro" id="IPR013584">
    <property type="entry name" value="RAP"/>
</dbReference>
<dbReference type="RefSeq" id="WP_052037753.1">
    <property type="nucleotide sequence ID" value="NZ_CP020953.1"/>
</dbReference>
<dbReference type="PANTHER" id="PTHR10887">
    <property type="entry name" value="DNA2/NAM7 HELICASE FAMILY"/>
    <property type="match status" value="1"/>
</dbReference>
<dbReference type="Pfam" id="PF13195">
    <property type="entry name" value="DUF4011"/>
    <property type="match status" value="1"/>
</dbReference>
<dbReference type="SUPFAM" id="SSF52540">
    <property type="entry name" value="P-loop containing nucleoside triphosphate hydrolases"/>
    <property type="match status" value="2"/>
</dbReference>
<reference evidence="3" key="1">
    <citation type="submission" date="2017-04" db="EMBL/GenBank/DDBJ databases">
        <authorList>
            <person name="Song Y."/>
            <person name="Cho B.-K."/>
        </authorList>
    </citation>
    <scope>NUCLEOTIDE SEQUENCE [LARGE SCALE GENOMIC DNA]</scope>
    <source>
        <strain evidence="3">SL1</strain>
    </source>
</reference>
<evidence type="ECO:0000313" key="2">
    <source>
        <dbReference type="EMBL" id="AWI05020.1"/>
    </source>
</evidence>
<dbReference type="InterPro" id="IPR025103">
    <property type="entry name" value="DUF4011"/>
</dbReference>
<dbReference type="SUPFAM" id="SSF52980">
    <property type="entry name" value="Restriction endonuclease-like"/>
    <property type="match status" value="1"/>
</dbReference>
<gene>
    <name evidence="2" type="ORF">B9W14_11095</name>
</gene>
<dbReference type="KEGG" id="cdrk:B9W14_11095"/>
<keyword evidence="3" id="KW-1185">Reference proteome</keyword>
<evidence type="ECO:0000313" key="3">
    <source>
        <dbReference type="Proteomes" id="UP000244910"/>
    </source>
</evidence>
<dbReference type="SMART" id="SM00952">
    <property type="entry name" value="RAP"/>
    <property type="match status" value="1"/>
</dbReference>
<dbReference type="InterPro" id="IPR045055">
    <property type="entry name" value="DNA2/NAM7-like"/>
</dbReference>
<dbReference type="InterPro" id="IPR047187">
    <property type="entry name" value="SF1_C_Upf1"/>
</dbReference>
<dbReference type="InterPro" id="IPR027417">
    <property type="entry name" value="P-loop_NTPase"/>
</dbReference>
<name>A0A2U8DQU2_9CLOT</name>
<dbReference type="InterPro" id="IPR041677">
    <property type="entry name" value="DNA2/NAM7_AAA_11"/>
</dbReference>
<organism evidence="2 3">
    <name type="scientific">Clostridium drakei</name>
    <dbReference type="NCBI Taxonomy" id="332101"/>
    <lineage>
        <taxon>Bacteria</taxon>
        <taxon>Bacillati</taxon>
        <taxon>Bacillota</taxon>
        <taxon>Clostridia</taxon>
        <taxon>Eubacteriales</taxon>
        <taxon>Clostridiaceae</taxon>
        <taxon>Clostridium</taxon>
    </lineage>
</organism>
<dbReference type="Pfam" id="PF18741">
    <property type="entry name" value="MTES_1575"/>
    <property type="match status" value="1"/>
</dbReference>
<dbReference type="Pfam" id="PF13086">
    <property type="entry name" value="AAA_11"/>
    <property type="match status" value="1"/>
</dbReference>
<dbReference type="InterPro" id="IPR011335">
    <property type="entry name" value="Restrct_endonuc-II-like"/>
</dbReference>
<protein>
    <recommendedName>
        <fullName evidence="1">RAP domain-containing protein</fullName>
    </recommendedName>
</protein>
<dbReference type="GO" id="GO:0004386">
    <property type="term" value="F:helicase activity"/>
    <property type="evidence" value="ECO:0007669"/>
    <property type="project" value="InterPro"/>
</dbReference>
<dbReference type="EMBL" id="CP020953">
    <property type="protein sequence ID" value="AWI05020.1"/>
    <property type="molecule type" value="Genomic_DNA"/>
</dbReference>
<dbReference type="InterPro" id="IPR049468">
    <property type="entry name" value="Restrct_endonuc-II-like_dom"/>
</dbReference>
<dbReference type="Pfam" id="PF13087">
    <property type="entry name" value="AAA_12"/>
    <property type="match status" value="1"/>
</dbReference>
<evidence type="ECO:0000259" key="1">
    <source>
        <dbReference type="SMART" id="SM00952"/>
    </source>
</evidence>
<dbReference type="Gene3D" id="3.40.960.10">
    <property type="entry name" value="VSR Endonuclease"/>
    <property type="match status" value="1"/>
</dbReference>
<dbReference type="InterPro" id="IPR041679">
    <property type="entry name" value="DNA2/NAM7-like_C"/>
</dbReference>
<proteinExistence type="predicted"/>
<dbReference type="OrthoDB" id="9757917at2"/>
<dbReference type="CDD" id="cd18808">
    <property type="entry name" value="SF1_C_Upf1"/>
    <property type="match status" value="1"/>
</dbReference>
<feature type="domain" description="RAP" evidence="1">
    <location>
        <begin position="2162"/>
        <end position="2219"/>
    </location>
</feature>
<sequence length="2444" mass="285303">MIDYNTKIEKRIEIWKDSLLDPGKRNRLLNYKKTKRSNIGIVEPEFMDIYKRIVGNEEKLTFKAPISRNTDKKMYDVLSLLSAMSEPITVVRGDIKTEVSNEECKKTLKNLRDKSKLSLDEQGINILYLVCGFLRWRDKSYNSWLLSPLILVPVSIEVEAIHAPYTLKLYDDEIVLNPTLAFILEKDYGVTLPAFDSNEDEIETFIDKVEEIVNYNGWGILRETSLSLLSFLKINMYKDLEINTERIIQNPVIRAMCGDKSSILGFDEASDGYDHDSITKPIDTFQVMDADSSQQDAILLSKKGISFVMQGPPGTGKSQTITNIIAEALAGGKKVLFVSEKMAALEVVYRRLTEVGLADFCLAIHSHKVNKKCVLEDIGKTLLLPEETVNNNALGVLNELLVEREKLNKYNSELHTVIEPLGMSIYEVYGQVFKLSEIPDISFTINNIDKTTFENLSRYQYAIKLYINTIKNLRIDYYKNPWKNCTLSMVTHEKKLSIESNVSILYIKFEDLVEKLECYINKYHLPFEFKLEVIGEVLEVLKISSQSPTVPLSWIYNDNIEELIECAKIYKKTNELYKSSLDEISKNYSSGILQLDAKKSENSIVQSIRLIENIINEGKYTDREKILESIEDISRVAINLYDDSLTLYNIASKVSEKIGIQRDITLNYIKEMVDICNSINEIPKLEEIWFSPNAINEAEKLVDAGEKISTETNKVLSEILTKYKENILEINSIEMLDRFYSKYKQVFNYIQHCKMKETIDSDKCEGIYQIDVQIFAKKARKIVEDISNIFNDAYKTMLKISEKYSMNIYSTIGDLHKLNELSKLIISDVRPTEIWFDKSKHIVITKILSKIKEEVNLLVDKTNEINMLCRKDVFNTDYLKILNRFKLQYSGIFEAFERSSDYNDQPNERKLITLKFIPKNKLLINDVQRLYNEAYNAALNIIESYGLKSYDTINEINELTEICTLILSNIRPTEVWFDKNRYDEISQTIENTRKRVELLYSKMNKVASIYEKGIFDIDYLGMLNRFKVEYTSIFKIFKKSYRTDRKIIRKMNKNVVKKLKDETIIDLLFDLKEIDESKNWLAENDILIKSMMGQHYAEDKTNWNNIYEKLKDFNKLLQYFSKENIPPKIKVELIEGVAEDSVIAKQYSKINSLKDFNSTEDFSLIFPDLKNIKDLPIDKLIYNLKYKYSIMENIECDYNSIISNIYDQHINGIDDKKITQLLEDLNIINDSKKWLFENDNLIKKVLGDYYLTENTNWDVIDNKINTFSSILSFFENEVMPNKLRNEFLCEERNWNEFKEFNNFMMKLPNINIEDTINLLFYDLYDIEEINVKDFWNLTNNMKKTTMDIEKDFNDILCCLKRSEECKNINEKTIENLLNSIKKVQVNNQWLNENDSMLTNFFQNMNSGLDTDWEKLRKICNYVKNINNFFGHQDIAEKTKEILMGKGDKKELIELAGEIKIIIETNLVAQISDFLKNDIIKHDKIIEIVNYCKQLIKSSNEIIKEYNNVSPMFITKRNYIELINDLDKLIIIQDFIKDIQQNTKKLNDLYVYKFIGIDTNWENILSDLNWTMKFKDACLKYKLDKEFIQYVCTHKDSGKNIYLAVKQLEESYNNVILDFKQYETLFENKLSSMNLRELLVKIQGCGDISLLDEWINYKISKSNCEVNGVGDFIEKIEEEKLETNLIMNSFLKGFYKMWLDATIVRYPAILEFRRVMQDISVETFSQLDEAQFIIAQARIRELLIKKIPKKNKIVLANDELSTLKHELNKKKKIMPLRKLFKAIPNLLMTLKPCLMMSPLSVSYFLEAQSYNFDMVIFDEASQVHPQDSIGAIFRGNQVIIAGDKEQLPPTSFFANHTEDNNFDEDNEEDEDLYDNFSTQGSILDEMSNIIPEHTLLWHYRSRNEDLIAFSNKKIYDSMLTTFPSNNNLQDNGVEYIYVENGVYEKSCNKIEAQKIVELIRIHIAKYSKRSLGVITFSQKQQDVVEDVINKFRIENPQYETFFDEAKEEPFFVKNLENVQGDERDTIIFSIGYARNAKGTMYMRFGPLGHEGGYRRLNVAITRAKYNVKLVGSIRPTDIDLSRTKSEGVKMLRSYIEFAINRDNLLSEKDIHMDKEKDLSFEEYIADILIKSGYKVDTQIGSSEYKIDIAIKDPQNYQRYVIGIECDGYNYHLAKTVRDRDRLRQSMLKKVGWKLYRIWSTEWIRNPITEKERLLNAIKQAIQDSSHETNKMQQVKTNKKIELIAKNLVESHNDIEAEDDSLDTNNPYQFEYYKEAHLSEYVASEKQPSLYGAIKFVVENEQPIHKDLLYKRLACLWENQKVTIKVRKAVDSQLSFNLENDVEIIQDFCWSKLNKKAKVRIPEKGGEVRSIKHICKEELAEAMSVIASKSIGIDEEELLLATAREFGFQRFGDNIRQAMTEAREYLINSERVLNIDGKILKKDDAK</sequence>
<accession>A0A2U8DQU2</accession>